<name>A0A2N5VDT3_9BASI</name>
<dbReference type="Proteomes" id="UP000235388">
    <property type="component" value="Unassembled WGS sequence"/>
</dbReference>
<gene>
    <name evidence="2" type="ORF">PCANC_06758</name>
</gene>
<reference evidence="2 3" key="1">
    <citation type="submission" date="2017-11" db="EMBL/GenBank/DDBJ databases">
        <title>De novo assembly and phasing of dikaryotic genomes from two isolates of Puccinia coronata f. sp. avenae, the causal agent of oat crown rust.</title>
        <authorList>
            <person name="Miller M.E."/>
            <person name="Zhang Y."/>
            <person name="Omidvar V."/>
            <person name="Sperschneider J."/>
            <person name="Schwessinger B."/>
            <person name="Raley C."/>
            <person name="Palmer J.M."/>
            <person name="Garnica D."/>
            <person name="Upadhyaya N."/>
            <person name="Rathjen J."/>
            <person name="Taylor J.M."/>
            <person name="Park R.F."/>
            <person name="Dodds P.N."/>
            <person name="Hirsch C.D."/>
            <person name="Kianian S.F."/>
            <person name="Figueroa M."/>
        </authorList>
    </citation>
    <scope>NUCLEOTIDE SEQUENCE [LARGE SCALE GENOMIC DNA]</scope>
    <source>
        <strain evidence="2">12NC29</strain>
    </source>
</reference>
<dbReference type="AlphaFoldDB" id="A0A2N5VDT3"/>
<feature type="compositionally biased region" description="Polar residues" evidence="1">
    <location>
        <begin position="1"/>
        <end position="16"/>
    </location>
</feature>
<dbReference type="EMBL" id="PGCJ01000105">
    <property type="protein sequence ID" value="PLW48165.1"/>
    <property type="molecule type" value="Genomic_DNA"/>
</dbReference>
<protein>
    <submittedName>
        <fullName evidence="2">Uncharacterized protein</fullName>
    </submittedName>
</protein>
<evidence type="ECO:0000313" key="2">
    <source>
        <dbReference type="EMBL" id="PLW48165.1"/>
    </source>
</evidence>
<evidence type="ECO:0000256" key="1">
    <source>
        <dbReference type="SAM" id="MobiDB-lite"/>
    </source>
</evidence>
<organism evidence="2 3">
    <name type="scientific">Puccinia coronata f. sp. avenae</name>
    <dbReference type="NCBI Taxonomy" id="200324"/>
    <lineage>
        <taxon>Eukaryota</taxon>
        <taxon>Fungi</taxon>
        <taxon>Dikarya</taxon>
        <taxon>Basidiomycota</taxon>
        <taxon>Pucciniomycotina</taxon>
        <taxon>Pucciniomycetes</taxon>
        <taxon>Pucciniales</taxon>
        <taxon>Pucciniaceae</taxon>
        <taxon>Puccinia</taxon>
    </lineage>
</organism>
<keyword evidence="3" id="KW-1185">Reference proteome</keyword>
<comment type="caution">
    <text evidence="2">The sequence shown here is derived from an EMBL/GenBank/DDBJ whole genome shotgun (WGS) entry which is preliminary data.</text>
</comment>
<proteinExistence type="predicted"/>
<accession>A0A2N5VDT3</accession>
<evidence type="ECO:0000313" key="3">
    <source>
        <dbReference type="Proteomes" id="UP000235388"/>
    </source>
</evidence>
<sequence>MPHSTVSKKPTLQVQSDGKPMSAPTLAGGNLPPQLALVGPKGQTGTSVGFTAFLTDTAGSYVRTPKSSLSAKLPLPSDFLTF</sequence>
<feature type="region of interest" description="Disordered" evidence="1">
    <location>
        <begin position="1"/>
        <end position="41"/>
    </location>
</feature>